<protein>
    <submittedName>
        <fullName evidence="1">Uncharacterized protein</fullName>
    </submittedName>
</protein>
<dbReference type="EMBL" id="BGPR01021065">
    <property type="protein sequence ID" value="GBN86015.1"/>
    <property type="molecule type" value="Genomic_DNA"/>
</dbReference>
<accession>A0A4Y2SFI9</accession>
<sequence>MHHDENGCHHKGLLVACLRVAENAGFRAAVMPMLQITVGFLRRNPRRKAFHGFRSHLQKLIPSARQDMCLKPGCSLQSQFSVSNDREPKISP</sequence>
<comment type="caution">
    <text evidence="1">The sequence shown here is derived from an EMBL/GenBank/DDBJ whole genome shotgun (WGS) entry which is preliminary data.</text>
</comment>
<dbReference type="Proteomes" id="UP000499080">
    <property type="component" value="Unassembled WGS sequence"/>
</dbReference>
<evidence type="ECO:0000313" key="2">
    <source>
        <dbReference type="Proteomes" id="UP000499080"/>
    </source>
</evidence>
<keyword evidence="2" id="KW-1185">Reference proteome</keyword>
<organism evidence="1 2">
    <name type="scientific">Araneus ventricosus</name>
    <name type="common">Orbweaver spider</name>
    <name type="synonym">Epeira ventricosa</name>
    <dbReference type="NCBI Taxonomy" id="182803"/>
    <lineage>
        <taxon>Eukaryota</taxon>
        <taxon>Metazoa</taxon>
        <taxon>Ecdysozoa</taxon>
        <taxon>Arthropoda</taxon>
        <taxon>Chelicerata</taxon>
        <taxon>Arachnida</taxon>
        <taxon>Araneae</taxon>
        <taxon>Araneomorphae</taxon>
        <taxon>Entelegynae</taxon>
        <taxon>Araneoidea</taxon>
        <taxon>Araneidae</taxon>
        <taxon>Araneus</taxon>
    </lineage>
</organism>
<evidence type="ECO:0000313" key="1">
    <source>
        <dbReference type="EMBL" id="GBN86015.1"/>
    </source>
</evidence>
<reference evidence="1 2" key="1">
    <citation type="journal article" date="2019" name="Sci. Rep.">
        <title>Orb-weaving spider Araneus ventricosus genome elucidates the spidroin gene catalogue.</title>
        <authorList>
            <person name="Kono N."/>
            <person name="Nakamura H."/>
            <person name="Ohtoshi R."/>
            <person name="Moran D.A.P."/>
            <person name="Shinohara A."/>
            <person name="Yoshida Y."/>
            <person name="Fujiwara M."/>
            <person name="Mori M."/>
            <person name="Tomita M."/>
            <person name="Arakawa K."/>
        </authorList>
    </citation>
    <scope>NUCLEOTIDE SEQUENCE [LARGE SCALE GENOMIC DNA]</scope>
</reference>
<gene>
    <name evidence="1" type="ORF">AVEN_17770_1</name>
</gene>
<proteinExistence type="predicted"/>
<dbReference type="AlphaFoldDB" id="A0A4Y2SFI9"/>
<name>A0A4Y2SFI9_ARAVE</name>